<dbReference type="Proteomes" id="UP000789901">
    <property type="component" value="Unassembled WGS sequence"/>
</dbReference>
<organism evidence="1 2">
    <name type="scientific">Gigaspora margarita</name>
    <dbReference type="NCBI Taxonomy" id="4874"/>
    <lineage>
        <taxon>Eukaryota</taxon>
        <taxon>Fungi</taxon>
        <taxon>Fungi incertae sedis</taxon>
        <taxon>Mucoromycota</taxon>
        <taxon>Glomeromycotina</taxon>
        <taxon>Glomeromycetes</taxon>
        <taxon>Diversisporales</taxon>
        <taxon>Gigasporaceae</taxon>
        <taxon>Gigaspora</taxon>
    </lineage>
</organism>
<dbReference type="EMBL" id="CAJVQB010062511">
    <property type="protein sequence ID" value="CAG8840291.1"/>
    <property type="molecule type" value="Genomic_DNA"/>
</dbReference>
<keyword evidence="2" id="KW-1185">Reference proteome</keyword>
<feature type="non-terminal residue" evidence="1">
    <location>
        <position position="50"/>
    </location>
</feature>
<protein>
    <submittedName>
        <fullName evidence="1">27654_t:CDS:1</fullName>
    </submittedName>
</protein>
<accession>A0ABN7WTB6</accession>
<gene>
    <name evidence="1" type="ORF">GMARGA_LOCUS34843</name>
</gene>
<comment type="caution">
    <text evidence="1">The sequence shown here is derived from an EMBL/GenBank/DDBJ whole genome shotgun (WGS) entry which is preliminary data.</text>
</comment>
<evidence type="ECO:0000313" key="1">
    <source>
        <dbReference type="EMBL" id="CAG8840291.1"/>
    </source>
</evidence>
<sequence>LDIQYDNFPTENSFEANAESVITEQTNKLANISEKTELSTVLLNSREASL</sequence>
<evidence type="ECO:0000313" key="2">
    <source>
        <dbReference type="Proteomes" id="UP000789901"/>
    </source>
</evidence>
<proteinExistence type="predicted"/>
<reference evidence="1 2" key="1">
    <citation type="submission" date="2021-06" db="EMBL/GenBank/DDBJ databases">
        <authorList>
            <person name="Kallberg Y."/>
            <person name="Tangrot J."/>
            <person name="Rosling A."/>
        </authorList>
    </citation>
    <scope>NUCLEOTIDE SEQUENCE [LARGE SCALE GENOMIC DNA]</scope>
    <source>
        <strain evidence="1 2">120-4 pot B 10/14</strain>
    </source>
</reference>
<feature type="non-terminal residue" evidence="1">
    <location>
        <position position="1"/>
    </location>
</feature>
<name>A0ABN7WTB6_GIGMA</name>